<comment type="caution">
    <text evidence="5">Lacks conserved residue(s) required for the propagation of feature annotation.</text>
</comment>
<dbReference type="PANTHER" id="PTHR24050">
    <property type="entry name" value="PA14 DOMAIN-CONTAINING PROTEIN"/>
    <property type="match status" value="1"/>
</dbReference>
<name>A0A8J9Z9I3_BRALA</name>
<keyword evidence="10" id="KW-1185">Reference proteome</keyword>
<organism evidence="9 10">
    <name type="scientific">Branchiostoma lanceolatum</name>
    <name type="common">Common lancelet</name>
    <name type="synonym">Amphioxus lanceolatum</name>
    <dbReference type="NCBI Taxonomy" id="7740"/>
    <lineage>
        <taxon>Eukaryota</taxon>
        <taxon>Metazoa</taxon>
        <taxon>Chordata</taxon>
        <taxon>Cephalochordata</taxon>
        <taxon>Leptocardii</taxon>
        <taxon>Amphioxiformes</taxon>
        <taxon>Branchiostomatidae</taxon>
        <taxon>Branchiostoma</taxon>
    </lineage>
</organism>
<dbReference type="PROSITE" id="PS00022">
    <property type="entry name" value="EGF_1"/>
    <property type="match status" value="1"/>
</dbReference>
<gene>
    <name evidence="9" type="primary">UMOD</name>
    <name evidence="9" type="ORF">BLAG_LOCUS10433</name>
</gene>
<dbReference type="EMBL" id="OV696702">
    <property type="protein sequence ID" value="CAH1249259.1"/>
    <property type="molecule type" value="Genomic_DNA"/>
</dbReference>
<accession>A0A8J9Z9I3</accession>
<dbReference type="PROSITE" id="PS50026">
    <property type="entry name" value="EGF_3"/>
    <property type="match status" value="3"/>
</dbReference>
<dbReference type="InterPro" id="IPR000152">
    <property type="entry name" value="EGF-type_Asp/Asn_hydroxyl_site"/>
</dbReference>
<feature type="region of interest" description="Disordered" evidence="6">
    <location>
        <begin position="291"/>
        <end position="320"/>
    </location>
</feature>
<feature type="transmembrane region" description="Helical" evidence="7">
    <location>
        <begin position="60"/>
        <end position="81"/>
    </location>
</feature>
<dbReference type="InterPro" id="IPR011042">
    <property type="entry name" value="6-blade_b-propeller_TolB-like"/>
</dbReference>
<feature type="domain" description="EGF-like" evidence="8">
    <location>
        <begin position="133"/>
        <end position="173"/>
    </location>
</feature>
<evidence type="ECO:0000313" key="10">
    <source>
        <dbReference type="Proteomes" id="UP000838412"/>
    </source>
</evidence>
<feature type="domain" description="EGF-like" evidence="8">
    <location>
        <begin position="174"/>
        <end position="213"/>
    </location>
</feature>
<keyword evidence="4 5" id="KW-1015">Disulfide bond</keyword>
<evidence type="ECO:0000256" key="3">
    <source>
        <dbReference type="ARBA" id="ARBA00022737"/>
    </source>
</evidence>
<feature type="compositionally biased region" description="Polar residues" evidence="6">
    <location>
        <begin position="368"/>
        <end position="382"/>
    </location>
</feature>
<keyword evidence="7" id="KW-0812">Transmembrane</keyword>
<dbReference type="SMART" id="SM00181">
    <property type="entry name" value="EGF"/>
    <property type="match status" value="3"/>
</dbReference>
<dbReference type="CDD" id="cd00054">
    <property type="entry name" value="EGF_CA"/>
    <property type="match status" value="3"/>
</dbReference>
<dbReference type="Gene3D" id="2.10.25.10">
    <property type="entry name" value="Laminin"/>
    <property type="match status" value="3"/>
</dbReference>
<dbReference type="PANTHER" id="PTHR24050:SF28">
    <property type="entry name" value="UROMODULIN-LIKE"/>
    <property type="match status" value="1"/>
</dbReference>
<keyword evidence="2" id="KW-0732">Signal</keyword>
<dbReference type="GO" id="GO:0005509">
    <property type="term" value="F:calcium ion binding"/>
    <property type="evidence" value="ECO:0007669"/>
    <property type="project" value="InterPro"/>
</dbReference>
<evidence type="ECO:0000256" key="6">
    <source>
        <dbReference type="SAM" id="MobiDB-lite"/>
    </source>
</evidence>
<feature type="transmembrane region" description="Helical" evidence="7">
    <location>
        <begin position="482"/>
        <end position="505"/>
    </location>
</feature>
<feature type="compositionally biased region" description="Basic and acidic residues" evidence="6">
    <location>
        <begin position="384"/>
        <end position="402"/>
    </location>
</feature>
<dbReference type="InterPro" id="IPR024731">
    <property type="entry name" value="NELL2-like_EGF"/>
</dbReference>
<dbReference type="SMART" id="SM00179">
    <property type="entry name" value="EGF_CA"/>
    <property type="match status" value="3"/>
</dbReference>
<dbReference type="SUPFAM" id="SSF57184">
    <property type="entry name" value="Growth factor receptor domain"/>
    <property type="match status" value="1"/>
</dbReference>
<evidence type="ECO:0000256" key="7">
    <source>
        <dbReference type="SAM" id="Phobius"/>
    </source>
</evidence>
<keyword evidence="7" id="KW-0472">Membrane</keyword>
<dbReference type="InterPro" id="IPR052235">
    <property type="entry name" value="Nephronectin_domain"/>
</dbReference>
<keyword evidence="1 5" id="KW-0245">EGF-like domain</keyword>
<evidence type="ECO:0000313" key="9">
    <source>
        <dbReference type="EMBL" id="CAH1249259.1"/>
    </source>
</evidence>
<dbReference type="Pfam" id="PF07645">
    <property type="entry name" value="EGF_CA"/>
    <property type="match status" value="1"/>
</dbReference>
<protein>
    <submittedName>
        <fullName evidence="9">UMOD protein</fullName>
    </submittedName>
</protein>
<proteinExistence type="predicted"/>
<feature type="domain" description="EGF-like" evidence="8">
    <location>
        <begin position="95"/>
        <end position="131"/>
    </location>
</feature>
<dbReference type="PROSITE" id="PS00010">
    <property type="entry name" value="ASX_HYDROXYL"/>
    <property type="match status" value="2"/>
</dbReference>
<feature type="region of interest" description="Disordered" evidence="6">
    <location>
        <begin position="368"/>
        <end position="405"/>
    </location>
</feature>
<dbReference type="FunFam" id="2.10.25.10:FF:000038">
    <property type="entry name" value="Fibrillin 2"/>
    <property type="match status" value="1"/>
</dbReference>
<sequence length="807" mass="88768">MSRHVKFEGKEWVNPMYGRPARPYRMDDEEVERSWSVNSAKRRKQRRQQARRRNISSKSLMFISVIMLQIAILACVSVTLWKVQDSSAATGQTEGQTWCKDQPCQNSGVCVEATDGRYCVCKGGWEGDSCEADIDECEEEDICGPQSLGCINTIGSYNCTCQFGFTSNGTGCVDIDECLTSPCHEFADCINLSGNYTCTCRPGYTGDGLDSCQVLLCENQEDGWFVSSSISDGSWSGLTNDCAQPDNYPFPTSSCGVDVSDCGTGYEISANMQAAQADLPDPEATTELVAQQETQLQRRGKDVENSSQNRTESEAKSCDKYIHPHAVLHDHNRTHDEQGDVFDVQPQAGTNDEDEGHYENQNVDSFQSICGQPSISSDTASSVKEMRGRGRRFNDAVDKGDELLPNPMHSGNALIPNPMYSGNALIPNPMYSGNVLIPNPMYSGNALIPNPMYSGNALRPNPMYVPNVPQPRANGGQRNSCAMVPFVAVAGLLIFAIALIITKFIPKKQDSFMPTVSSYSSLPTASSYSFTPTTWPNPTFPSQTDGTRHVGTFTISQTDGTRDVDYTSPEPTSTEEKHDKKVEHTTIISGGKGYEASMLNGQIGIVVSPSNEVFVTNRDNRGWVRVTNMSGVHLRNFPTIASENACKTTVLDGISFDGNGPLWAIDHEDCYPSALGLFVRYTKTGHQITTNHTAIPSNNFFGIAMDVLHNHQVSTQSWPEDDYSVVKILDYSDTLVRMFKIEHGLGYAGLVTVGRGGNPFVTDYWALHLYAYNETGHHLLSFGEGESLSEIMVMCTDTMIKCLFPHY</sequence>
<feature type="compositionally biased region" description="Basic and acidic residues" evidence="6">
    <location>
        <begin position="311"/>
        <end position="320"/>
    </location>
</feature>
<dbReference type="InterPro" id="IPR049883">
    <property type="entry name" value="NOTCH1_EGF-like"/>
</dbReference>
<keyword evidence="3" id="KW-0677">Repeat</keyword>
<dbReference type="InterPro" id="IPR000742">
    <property type="entry name" value="EGF"/>
</dbReference>
<feature type="disulfide bond" evidence="5">
    <location>
        <begin position="121"/>
        <end position="130"/>
    </location>
</feature>
<dbReference type="PROSITE" id="PS01187">
    <property type="entry name" value="EGF_CA"/>
    <property type="match status" value="1"/>
</dbReference>
<dbReference type="Gene3D" id="2.120.10.30">
    <property type="entry name" value="TolB, C-terminal domain"/>
    <property type="match status" value="1"/>
</dbReference>
<dbReference type="InterPro" id="IPR001881">
    <property type="entry name" value="EGF-like_Ca-bd_dom"/>
</dbReference>
<dbReference type="PROSITE" id="PS01186">
    <property type="entry name" value="EGF_2"/>
    <property type="match status" value="3"/>
</dbReference>
<evidence type="ECO:0000256" key="5">
    <source>
        <dbReference type="PROSITE-ProRule" id="PRU00076"/>
    </source>
</evidence>
<evidence type="ECO:0000259" key="8">
    <source>
        <dbReference type="PROSITE" id="PS50026"/>
    </source>
</evidence>
<dbReference type="AlphaFoldDB" id="A0A8J9Z9I3"/>
<keyword evidence="7" id="KW-1133">Transmembrane helix</keyword>
<evidence type="ECO:0000256" key="4">
    <source>
        <dbReference type="ARBA" id="ARBA00023157"/>
    </source>
</evidence>
<dbReference type="InterPro" id="IPR018097">
    <property type="entry name" value="EGF_Ca-bd_CS"/>
</dbReference>
<dbReference type="OrthoDB" id="4062651at2759"/>
<evidence type="ECO:0000256" key="2">
    <source>
        <dbReference type="ARBA" id="ARBA00022729"/>
    </source>
</evidence>
<feature type="region of interest" description="Disordered" evidence="6">
    <location>
        <begin position="559"/>
        <end position="581"/>
    </location>
</feature>
<evidence type="ECO:0000256" key="1">
    <source>
        <dbReference type="ARBA" id="ARBA00022536"/>
    </source>
</evidence>
<dbReference type="Pfam" id="PF12947">
    <property type="entry name" value="EGF_3"/>
    <property type="match status" value="1"/>
</dbReference>
<dbReference type="Proteomes" id="UP000838412">
    <property type="component" value="Chromosome 17"/>
</dbReference>
<reference evidence="9" key="1">
    <citation type="submission" date="2022-01" db="EMBL/GenBank/DDBJ databases">
        <authorList>
            <person name="Braso-Vives M."/>
        </authorList>
    </citation>
    <scope>NUCLEOTIDE SEQUENCE</scope>
</reference>
<dbReference type="InterPro" id="IPR009030">
    <property type="entry name" value="Growth_fac_rcpt_cys_sf"/>
</dbReference>
<dbReference type="SUPFAM" id="SSF63829">
    <property type="entry name" value="Calcium-dependent phosphotriesterase"/>
    <property type="match status" value="1"/>
</dbReference>